<evidence type="ECO:0000256" key="1">
    <source>
        <dbReference type="SAM" id="Phobius"/>
    </source>
</evidence>
<feature type="transmembrane region" description="Helical" evidence="1">
    <location>
        <begin position="111"/>
        <end position="140"/>
    </location>
</feature>
<dbReference type="PANTHER" id="PTHR37305:SF1">
    <property type="entry name" value="MEMBRANE PROTEIN"/>
    <property type="match status" value="1"/>
</dbReference>
<feature type="transmembrane region" description="Helical" evidence="1">
    <location>
        <begin position="257"/>
        <end position="277"/>
    </location>
</feature>
<evidence type="ECO:0000313" key="2">
    <source>
        <dbReference type="EMBL" id="OGM02554.1"/>
    </source>
</evidence>
<comment type="caution">
    <text evidence="2">The sequence shown here is derived from an EMBL/GenBank/DDBJ whole genome shotgun (WGS) entry which is preliminary data.</text>
</comment>
<organism evidence="2 3">
    <name type="scientific">Candidatus Wallbacteria bacterium GWC2_49_35</name>
    <dbReference type="NCBI Taxonomy" id="1817813"/>
    <lineage>
        <taxon>Bacteria</taxon>
        <taxon>Candidatus Walliibacteriota</taxon>
    </lineage>
</organism>
<dbReference type="Pfam" id="PF12679">
    <property type="entry name" value="ABC2_membrane_2"/>
    <property type="match status" value="1"/>
</dbReference>
<feature type="transmembrane region" description="Helical" evidence="1">
    <location>
        <begin position="160"/>
        <end position="185"/>
    </location>
</feature>
<reference evidence="2 3" key="1">
    <citation type="journal article" date="2016" name="Nat. Commun.">
        <title>Thousands of microbial genomes shed light on interconnected biogeochemical processes in an aquifer system.</title>
        <authorList>
            <person name="Anantharaman K."/>
            <person name="Brown C.T."/>
            <person name="Hug L.A."/>
            <person name="Sharon I."/>
            <person name="Castelle C.J."/>
            <person name="Probst A.J."/>
            <person name="Thomas B.C."/>
            <person name="Singh A."/>
            <person name="Wilkins M.J."/>
            <person name="Karaoz U."/>
            <person name="Brodie E.L."/>
            <person name="Williams K.H."/>
            <person name="Hubbard S.S."/>
            <person name="Banfield J.F."/>
        </authorList>
    </citation>
    <scope>NUCLEOTIDE SEQUENCE [LARGE SCALE GENOMIC DNA]</scope>
</reference>
<dbReference type="EMBL" id="MGFH01000206">
    <property type="protein sequence ID" value="OGM02554.1"/>
    <property type="molecule type" value="Genomic_DNA"/>
</dbReference>
<proteinExistence type="predicted"/>
<dbReference type="Proteomes" id="UP000178735">
    <property type="component" value="Unassembled WGS sequence"/>
</dbReference>
<feature type="transmembrane region" description="Helical" evidence="1">
    <location>
        <begin position="20"/>
        <end position="44"/>
    </location>
</feature>
<name>A0A1F7WI94_9BACT</name>
<dbReference type="GO" id="GO:0140359">
    <property type="term" value="F:ABC-type transporter activity"/>
    <property type="evidence" value="ECO:0007669"/>
    <property type="project" value="InterPro"/>
</dbReference>
<sequence length="287" mass="33289">MFDILRYELYKMQRLKKVYFCAFAINFLPIMILFVLTVLFFKGIIYRDFGMMQQMFVKEFGSGIMGVLVVLLSFFSWSSWFFQTIIAGELISKEFENKSIKLMLLMPFKRLTIYLGKLLSTIVFFVVNLAIYLSLCALIGVALDRVFGFKVFALIDYQLLIKICNAYFVINFSYIALVFLVSIFARSAESTMAFTIFATFALKLIDNVILLFGKLDIIPYYIADKIVNYSYLKSCEVIKYEKLVKMAETGDYANMPLAFDMLGINILYSLAFLYIGYQVFKRKEEKG</sequence>
<dbReference type="PANTHER" id="PTHR37305">
    <property type="entry name" value="INTEGRAL MEMBRANE PROTEIN-RELATED"/>
    <property type="match status" value="1"/>
</dbReference>
<dbReference type="AlphaFoldDB" id="A0A1F7WI94"/>
<evidence type="ECO:0000313" key="3">
    <source>
        <dbReference type="Proteomes" id="UP000178735"/>
    </source>
</evidence>
<keyword evidence="1" id="KW-0472">Membrane</keyword>
<feature type="transmembrane region" description="Helical" evidence="1">
    <location>
        <begin position="64"/>
        <end position="91"/>
    </location>
</feature>
<keyword evidence="1" id="KW-0812">Transmembrane</keyword>
<protein>
    <submittedName>
        <fullName evidence="2">Uncharacterized protein</fullName>
    </submittedName>
</protein>
<accession>A0A1F7WI94</accession>
<dbReference type="STRING" id="1817813.A2008_09405"/>
<keyword evidence="1" id="KW-1133">Transmembrane helix</keyword>
<dbReference type="GO" id="GO:0005886">
    <property type="term" value="C:plasma membrane"/>
    <property type="evidence" value="ECO:0007669"/>
    <property type="project" value="UniProtKB-SubCell"/>
</dbReference>
<gene>
    <name evidence="2" type="ORF">A2008_09405</name>
</gene>
<feature type="transmembrane region" description="Helical" evidence="1">
    <location>
        <begin position="192"/>
        <end position="212"/>
    </location>
</feature>